<comment type="caution">
    <text evidence="2">The sequence shown here is derived from an EMBL/GenBank/DDBJ whole genome shotgun (WGS) entry which is preliminary data.</text>
</comment>
<dbReference type="PRINTS" id="PR00080">
    <property type="entry name" value="SDRFAMILY"/>
</dbReference>
<protein>
    <submittedName>
        <fullName evidence="2">Short-chain dehydrogenase</fullName>
    </submittedName>
</protein>
<keyword evidence="3" id="KW-1185">Reference proteome</keyword>
<evidence type="ECO:0000256" key="1">
    <source>
        <dbReference type="RuleBase" id="RU000363"/>
    </source>
</evidence>
<accession>A0A0R0CPU9</accession>
<dbReference type="SUPFAM" id="SSF51735">
    <property type="entry name" value="NAD(P)-binding Rossmann-fold domains"/>
    <property type="match status" value="1"/>
</dbReference>
<dbReference type="PRINTS" id="PR00081">
    <property type="entry name" value="GDHRDH"/>
</dbReference>
<dbReference type="STRING" id="344882.ABB29_00370"/>
<comment type="similarity">
    <text evidence="1">Belongs to the short-chain dehydrogenases/reductases (SDR) family.</text>
</comment>
<evidence type="ECO:0000313" key="3">
    <source>
        <dbReference type="Proteomes" id="UP000052052"/>
    </source>
</evidence>
<dbReference type="GO" id="GO:0016616">
    <property type="term" value="F:oxidoreductase activity, acting on the CH-OH group of donors, NAD or NADP as acceptor"/>
    <property type="evidence" value="ECO:0007669"/>
    <property type="project" value="TreeGrafter"/>
</dbReference>
<dbReference type="RefSeq" id="WP_057656626.1">
    <property type="nucleotide sequence ID" value="NZ_LDJL01000001.1"/>
</dbReference>
<organism evidence="2 3">
    <name type="scientific">Pseudoxanthomonas dokdonensis</name>
    <dbReference type="NCBI Taxonomy" id="344882"/>
    <lineage>
        <taxon>Bacteria</taxon>
        <taxon>Pseudomonadati</taxon>
        <taxon>Pseudomonadota</taxon>
        <taxon>Gammaproteobacteria</taxon>
        <taxon>Lysobacterales</taxon>
        <taxon>Lysobacteraceae</taxon>
        <taxon>Pseudoxanthomonas</taxon>
    </lineage>
</organism>
<dbReference type="InterPro" id="IPR052184">
    <property type="entry name" value="SDR_enzymes"/>
</dbReference>
<dbReference type="EMBL" id="LDJL01000001">
    <property type="protein sequence ID" value="KRG71961.1"/>
    <property type="molecule type" value="Genomic_DNA"/>
</dbReference>
<dbReference type="OrthoDB" id="5786478at2"/>
<evidence type="ECO:0000313" key="2">
    <source>
        <dbReference type="EMBL" id="KRG71961.1"/>
    </source>
</evidence>
<dbReference type="PANTHER" id="PTHR45458:SF1">
    <property type="entry name" value="SHORT CHAIN DEHYDROGENASE"/>
    <property type="match status" value="1"/>
</dbReference>
<name>A0A0R0CPU9_9GAMM</name>
<dbReference type="PATRIC" id="fig|344882.3.peg.75"/>
<dbReference type="Gene3D" id="3.40.50.720">
    <property type="entry name" value="NAD(P)-binding Rossmann-like Domain"/>
    <property type="match status" value="1"/>
</dbReference>
<reference evidence="2 3" key="1">
    <citation type="submission" date="2015-05" db="EMBL/GenBank/DDBJ databases">
        <title>Genome sequencing and analysis of members of genus Stenotrophomonas.</title>
        <authorList>
            <person name="Patil P.P."/>
            <person name="Midha S."/>
            <person name="Patil P.B."/>
        </authorList>
    </citation>
    <scope>NUCLEOTIDE SEQUENCE [LARGE SCALE GENOMIC DNA]</scope>
    <source>
        <strain evidence="2 3">DSM 21858</strain>
    </source>
</reference>
<gene>
    <name evidence="2" type="ORF">ABB29_00370</name>
</gene>
<proteinExistence type="inferred from homology"/>
<sequence length="234" mass="25063">MERRHSLVTGANRGLGLALVQQLLQRGDHVIATCRHPGKANALNQLVGEHPGRLHVLPLDVTDTRSHRELARELALVSDGGPLHLLINNAGVLRGGERFGSVDEKDLDASFQTNARGPLLLTQTLAARIGDGGCVANISSELGSIALRDEFRTPSYAIGKAAQNMATVLLASALRSRRIKVLALHPGWVRTDMGGEQAALTPAQSASGLLQVISQRGLDDSGGFFDWQNQPLPW</sequence>
<dbReference type="AlphaFoldDB" id="A0A0R0CPU9"/>
<dbReference type="Pfam" id="PF00106">
    <property type="entry name" value="adh_short"/>
    <property type="match status" value="1"/>
</dbReference>
<dbReference type="CDD" id="cd05325">
    <property type="entry name" value="carb_red_sniffer_like_SDR_c"/>
    <property type="match status" value="1"/>
</dbReference>
<dbReference type="InterPro" id="IPR036291">
    <property type="entry name" value="NAD(P)-bd_dom_sf"/>
</dbReference>
<dbReference type="PANTHER" id="PTHR45458">
    <property type="entry name" value="SHORT-CHAIN DEHYDROGENASE/REDUCTASE SDR"/>
    <property type="match status" value="1"/>
</dbReference>
<dbReference type="Proteomes" id="UP000052052">
    <property type="component" value="Unassembled WGS sequence"/>
</dbReference>
<dbReference type="InterPro" id="IPR002347">
    <property type="entry name" value="SDR_fam"/>
</dbReference>